<feature type="transmembrane region" description="Helical" evidence="1">
    <location>
        <begin position="43"/>
        <end position="65"/>
    </location>
</feature>
<feature type="transmembrane region" description="Helical" evidence="1">
    <location>
        <begin position="109"/>
        <end position="128"/>
    </location>
</feature>
<accession>A0A286MFP5</accession>
<proteinExistence type="predicted"/>
<keyword evidence="1" id="KW-1133">Transmembrane helix</keyword>
<name>A0A286MFP5_9LILI</name>
<organism evidence="2">
    <name type="scientific">Alpinia oxyphylla</name>
    <name type="common">sharp-leaf galangal</name>
    <dbReference type="NCBI Taxonomy" id="125261"/>
    <lineage>
        <taxon>Eukaryota</taxon>
        <taxon>Viridiplantae</taxon>
        <taxon>Streptophyta</taxon>
        <taxon>Embryophyta</taxon>
        <taxon>Tracheophyta</taxon>
        <taxon>Spermatophyta</taxon>
        <taxon>Magnoliopsida</taxon>
        <taxon>Liliopsida</taxon>
        <taxon>Zingiberales</taxon>
        <taxon>Zingiberaceae</taxon>
        <taxon>Alpinia</taxon>
    </lineage>
</organism>
<dbReference type="AlphaFoldDB" id="A0A286MFP5"/>
<dbReference type="RefSeq" id="YP_009428996.1">
    <property type="nucleotide sequence ID" value="NC_035895.1"/>
</dbReference>
<geneLocation type="chloroplast" evidence="2"/>
<protein>
    <submittedName>
        <fullName evidence="2">Uncharacterized protein</fullName>
    </submittedName>
</protein>
<sequence>MFRKYDGKKKSIDRISLVPIENSILIISLLFSRGYNPFWNECLILITFFLFFIGLSPVIGCLIAHNIIFRMKRRKRCPKIHRKIELLLFFFDFHSFFFRSNSIQRRTTFIILLDSIFCLSISGSSILLIRSRKTFILDLIQQHHEYRLLSPGFLSFISFIKYYILFYIT</sequence>
<keyword evidence="2" id="KW-0150">Chloroplast</keyword>
<feature type="transmembrane region" description="Helical" evidence="1">
    <location>
        <begin position="148"/>
        <end position="168"/>
    </location>
</feature>
<keyword evidence="1" id="KW-0472">Membrane</keyword>
<evidence type="ECO:0000256" key="1">
    <source>
        <dbReference type="SAM" id="Phobius"/>
    </source>
</evidence>
<feature type="transmembrane region" description="Helical" evidence="1">
    <location>
        <begin position="12"/>
        <end position="31"/>
    </location>
</feature>
<gene>
    <name evidence="2" type="primary">orf169</name>
</gene>
<dbReference type="GeneID" id="34568985"/>
<keyword evidence="1" id="KW-0812">Transmembrane</keyword>
<evidence type="ECO:0000313" key="2">
    <source>
        <dbReference type="EMBL" id="ASW20457.1"/>
    </source>
</evidence>
<dbReference type="EMBL" id="KY985237">
    <property type="protein sequence ID" value="ASW20457.1"/>
    <property type="molecule type" value="Genomic_DNA"/>
</dbReference>
<reference evidence="2" key="1">
    <citation type="journal article" date="2019" name="PLoS ONE">
        <title>The complete chloroplast genome sequence of Alpinia oxyphylla Miq. and comparison analysis within the Zingiberaceae family.</title>
        <authorList>
            <person name="Gao B."/>
            <person name="Yuan L."/>
            <person name="Tang T."/>
            <person name="Hou J."/>
            <person name="Pan K."/>
            <person name="Wei N."/>
        </authorList>
    </citation>
    <scope>NUCLEOTIDE SEQUENCE</scope>
</reference>
<keyword evidence="2" id="KW-0934">Plastid</keyword>